<comment type="caution">
    <text evidence="1">The sequence shown here is derived from an EMBL/GenBank/DDBJ whole genome shotgun (WGS) entry which is preliminary data.</text>
</comment>
<name>A0A9X8R050_9ACTN</name>
<accession>A0A9X8R050</accession>
<dbReference type="EMBL" id="FRBK01000033">
    <property type="protein sequence ID" value="SHN30746.1"/>
    <property type="molecule type" value="Genomic_DNA"/>
</dbReference>
<organism evidence="1 2">
    <name type="scientific">Streptomyces yunnanensis</name>
    <dbReference type="NCBI Taxonomy" id="156453"/>
    <lineage>
        <taxon>Bacteria</taxon>
        <taxon>Bacillati</taxon>
        <taxon>Actinomycetota</taxon>
        <taxon>Actinomycetes</taxon>
        <taxon>Kitasatosporales</taxon>
        <taxon>Streptomycetaceae</taxon>
        <taxon>Streptomyces</taxon>
    </lineage>
</organism>
<evidence type="ECO:0000313" key="2">
    <source>
        <dbReference type="Proteomes" id="UP000184388"/>
    </source>
</evidence>
<reference evidence="2" key="1">
    <citation type="submission" date="2016-11" db="EMBL/GenBank/DDBJ databases">
        <authorList>
            <person name="Jaros S."/>
            <person name="Januszkiewicz K."/>
            <person name="Wedrychowicz H."/>
        </authorList>
    </citation>
    <scope>NUCLEOTIDE SEQUENCE [LARGE SCALE GENOMIC DNA]</scope>
    <source>
        <strain evidence="2">CGMCC 4.3555</strain>
    </source>
</reference>
<dbReference type="Proteomes" id="UP000184388">
    <property type="component" value="Unassembled WGS sequence"/>
</dbReference>
<proteinExistence type="predicted"/>
<dbReference type="AlphaFoldDB" id="A0A9X8R050"/>
<gene>
    <name evidence="1" type="ORF">SAMN05216268_1338</name>
</gene>
<evidence type="ECO:0000313" key="1">
    <source>
        <dbReference type="EMBL" id="SHN30746.1"/>
    </source>
</evidence>
<protein>
    <submittedName>
        <fullName evidence="1">Uncharacterized protein</fullName>
    </submittedName>
</protein>
<sequence>MPSMSGPVHLSDPFPEPQPVEGCDICRELVEQRAEHLKRGEYASSAMCALEIGRHRHRRKVTR</sequence>